<evidence type="ECO:0008006" key="4">
    <source>
        <dbReference type="Google" id="ProtNLM"/>
    </source>
</evidence>
<evidence type="ECO:0000313" key="2">
    <source>
        <dbReference type="EMBL" id="MDR6550659.1"/>
    </source>
</evidence>
<feature type="chain" id="PRO_5046432088" description="Lipoprotein" evidence="1">
    <location>
        <begin position="23"/>
        <end position="119"/>
    </location>
</feature>
<dbReference type="InterPro" id="IPR032315">
    <property type="entry name" value="DUF4846"/>
</dbReference>
<dbReference type="PROSITE" id="PS51257">
    <property type="entry name" value="PROKAR_LIPOPROTEIN"/>
    <property type="match status" value="1"/>
</dbReference>
<reference evidence="2 3" key="1">
    <citation type="submission" date="2023-07" db="EMBL/GenBank/DDBJ databases">
        <title>Sorghum-associated microbial communities from plants grown in Nebraska, USA.</title>
        <authorList>
            <person name="Schachtman D."/>
        </authorList>
    </citation>
    <scope>NUCLEOTIDE SEQUENCE [LARGE SCALE GENOMIC DNA]</scope>
    <source>
        <strain evidence="2 3">CC258</strain>
    </source>
</reference>
<keyword evidence="3" id="KW-1185">Reference proteome</keyword>
<dbReference type="EMBL" id="JAVDSB010000002">
    <property type="protein sequence ID" value="MDR6550659.1"/>
    <property type="molecule type" value="Genomic_DNA"/>
</dbReference>
<keyword evidence="1" id="KW-0732">Signal</keyword>
<evidence type="ECO:0000256" key="1">
    <source>
        <dbReference type="SAM" id="SignalP"/>
    </source>
</evidence>
<dbReference type="Pfam" id="PF16138">
    <property type="entry name" value="DUF4846"/>
    <property type="match status" value="1"/>
</dbReference>
<proteinExistence type="predicted"/>
<name>A0ABU1NT46_9BACL</name>
<comment type="caution">
    <text evidence="2">The sequence shown here is derived from an EMBL/GenBank/DDBJ whole genome shotgun (WGS) entry which is preliminary data.</text>
</comment>
<feature type="signal peptide" evidence="1">
    <location>
        <begin position="1"/>
        <end position="22"/>
    </location>
</feature>
<evidence type="ECO:0000313" key="3">
    <source>
        <dbReference type="Proteomes" id="UP001267290"/>
    </source>
</evidence>
<sequence length="119" mass="13165">MKKWIIMTAFTALLLSSCSAVGEERSKAIELVTGNKSHKQQLILPEGTNVMERIAVPKGYERVSVEDDSYGNYLRNLPLKPHGSKVHLFNGELKAKEVYEAVLDVDVGSGIFSSALMRL</sequence>
<dbReference type="Proteomes" id="UP001267290">
    <property type="component" value="Unassembled WGS sequence"/>
</dbReference>
<accession>A0ABU1NT46</accession>
<organism evidence="2 3">
    <name type="scientific">Paenibacillus qinlingensis</name>
    <dbReference type="NCBI Taxonomy" id="1837343"/>
    <lineage>
        <taxon>Bacteria</taxon>
        <taxon>Bacillati</taxon>
        <taxon>Bacillota</taxon>
        <taxon>Bacilli</taxon>
        <taxon>Bacillales</taxon>
        <taxon>Paenibacillaceae</taxon>
        <taxon>Paenibacillus</taxon>
    </lineage>
</organism>
<protein>
    <recommendedName>
        <fullName evidence="4">Lipoprotein</fullName>
    </recommendedName>
</protein>
<gene>
    <name evidence="2" type="ORF">J2736_001846</name>
</gene>